<dbReference type="InterPro" id="IPR020058">
    <property type="entry name" value="Glu/Gln-tRNA-synth_Ib_cat-dom"/>
</dbReference>
<dbReference type="InterPro" id="IPR042559">
    <property type="entry name" value="Gln-tRNA-synth_Ib_RNA-bd_N_2"/>
</dbReference>
<accession>A0A1A9VDD8</accession>
<feature type="domain" description="Glutaminyl-tRNA synthetase class Ib non-specific RNA-binding" evidence="9">
    <location>
        <begin position="19"/>
        <end position="110"/>
    </location>
</feature>
<organism evidence="10 11">
    <name type="scientific">Glossina austeni</name>
    <name type="common">Savannah tsetse fly</name>
    <dbReference type="NCBI Taxonomy" id="7395"/>
    <lineage>
        <taxon>Eukaryota</taxon>
        <taxon>Metazoa</taxon>
        <taxon>Ecdysozoa</taxon>
        <taxon>Arthropoda</taxon>
        <taxon>Hexapoda</taxon>
        <taxon>Insecta</taxon>
        <taxon>Pterygota</taxon>
        <taxon>Neoptera</taxon>
        <taxon>Endopterygota</taxon>
        <taxon>Diptera</taxon>
        <taxon>Brachycera</taxon>
        <taxon>Muscomorpha</taxon>
        <taxon>Hippoboscoidea</taxon>
        <taxon>Glossinidae</taxon>
        <taxon>Glossina</taxon>
    </lineage>
</organism>
<dbReference type="SUPFAM" id="SSF52374">
    <property type="entry name" value="Nucleotidylyl transferase"/>
    <property type="match status" value="1"/>
</dbReference>
<dbReference type="GO" id="GO:0005524">
    <property type="term" value="F:ATP binding"/>
    <property type="evidence" value="ECO:0007669"/>
    <property type="project" value="UniProtKB-KW"/>
</dbReference>
<dbReference type="Pfam" id="PF00749">
    <property type="entry name" value="tRNA-synt_1c"/>
    <property type="match status" value="1"/>
</dbReference>
<evidence type="ECO:0000313" key="10">
    <source>
        <dbReference type="EnsemblMetazoa" id="GAUT033682-PA"/>
    </source>
</evidence>
<dbReference type="GO" id="GO:0006425">
    <property type="term" value="P:glutaminyl-tRNA aminoacylation"/>
    <property type="evidence" value="ECO:0007669"/>
    <property type="project" value="InterPro"/>
</dbReference>
<dbReference type="InterPro" id="IPR050132">
    <property type="entry name" value="Gln/Glu-tRNA_Ligase"/>
</dbReference>
<dbReference type="InterPro" id="IPR014729">
    <property type="entry name" value="Rossmann-like_a/b/a_fold"/>
</dbReference>
<keyword evidence="1 6" id="KW-0436">Ligase</keyword>
<evidence type="ECO:0000256" key="1">
    <source>
        <dbReference type="ARBA" id="ARBA00022598"/>
    </source>
</evidence>
<evidence type="ECO:0000256" key="5">
    <source>
        <dbReference type="ARBA" id="ARBA00023146"/>
    </source>
</evidence>
<evidence type="ECO:0000256" key="7">
    <source>
        <dbReference type="SAM" id="MobiDB-lite"/>
    </source>
</evidence>
<dbReference type="Pfam" id="PF04557">
    <property type="entry name" value="tRNA_synt_1c_R2"/>
    <property type="match status" value="1"/>
</dbReference>
<evidence type="ECO:0000256" key="2">
    <source>
        <dbReference type="ARBA" id="ARBA00022741"/>
    </source>
</evidence>
<keyword evidence="11" id="KW-1185">Reference proteome</keyword>
<dbReference type="PANTHER" id="PTHR43097">
    <property type="entry name" value="GLUTAMINE-TRNA LIGASE"/>
    <property type="match status" value="1"/>
</dbReference>
<dbReference type="Proteomes" id="UP000078200">
    <property type="component" value="Unassembled WGS sequence"/>
</dbReference>
<dbReference type="Gene3D" id="1.10.10.2420">
    <property type="match status" value="1"/>
</dbReference>
<evidence type="ECO:0008006" key="12">
    <source>
        <dbReference type="Google" id="ProtNLM"/>
    </source>
</evidence>
<sequence>MYLKDFKWEHLKWADGKSVKAAIDVEIFDLLGPKTEDDLKPSPKSDKKKDNAKASDKGDNNKSLRKENNVENDEGAHTIGELTKTKVHFHAPGENYKTEGYMVTNNTENLPKQNLLVTGGRVQTRFPPEPNGILHIGYAKAININFGYAAAYGGICYLRYDDTNFENEEEKFFTGRMAALRFATASAGTSHCPNLHTATGAAAAMDDAATTAGTTTVIVAAAAAFAVEKTSTLIRDALIIEVSDDENEQGGIQLSLSQILVRQLESKMSGNDW</sequence>
<keyword evidence="3 6" id="KW-0067">ATP-binding</keyword>
<evidence type="ECO:0000256" key="6">
    <source>
        <dbReference type="RuleBase" id="RU363037"/>
    </source>
</evidence>
<dbReference type="EnsemblMetazoa" id="GAUT033682-RA">
    <property type="protein sequence ID" value="GAUT033682-PA"/>
    <property type="gene ID" value="GAUT033682"/>
</dbReference>
<dbReference type="GO" id="GO:0004819">
    <property type="term" value="F:glutamine-tRNA ligase activity"/>
    <property type="evidence" value="ECO:0007669"/>
    <property type="project" value="InterPro"/>
</dbReference>
<dbReference type="Gene3D" id="3.40.50.620">
    <property type="entry name" value="HUPs"/>
    <property type="match status" value="1"/>
</dbReference>
<keyword evidence="5 6" id="KW-0030">Aminoacyl-tRNA synthetase</keyword>
<reference evidence="10" key="1">
    <citation type="submission" date="2020-05" db="UniProtKB">
        <authorList>
            <consortium name="EnsemblMetazoa"/>
        </authorList>
    </citation>
    <scope>IDENTIFICATION</scope>
    <source>
        <strain evidence="10">TTRI</strain>
    </source>
</reference>
<proteinExistence type="inferred from homology"/>
<name>A0A1A9VDD8_GLOAU</name>
<comment type="similarity">
    <text evidence="6">Belongs to the class-I aminoacyl-tRNA synthetase family.</text>
</comment>
<dbReference type="InterPro" id="IPR007638">
    <property type="entry name" value="Gln-tRNA-synth_Ib_RNA-bd_2"/>
</dbReference>
<dbReference type="GO" id="GO:0017101">
    <property type="term" value="C:aminoacyl-tRNA synthetase multienzyme complex"/>
    <property type="evidence" value="ECO:0007669"/>
    <property type="project" value="TreeGrafter"/>
</dbReference>
<dbReference type="InterPro" id="IPR000924">
    <property type="entry name" value="Glu/Gln-tRNA-synth"/>
</dbReference>
<evidence type="ECO:0000259" key="9">
    <source>
        <dbReference type="Pfam" id="PF04557"/>
    </source>
</evidence>
<feature type="domain" description="Glutamyl/glutaminyl-tRNA synthetase class Ib catalytic" evidence="8">
    <location>
        <begin position="122"/>
        <end position="181"/>
    </location>
</feature>
<keyword evidence="4 6" id="KW-0648">Protein biosynthesis</keyword>
<dbReference type="STRING" id="7395.A0A1A9VDD8"/>
<keyword evidence="2 6" id="KW-0547">Nucleotide-binding</keyword>
<evidence type="ECO:0000313" key="11">
    <source>
        <dbReference type="Proteomes" id="UP000078200"/>
    </source>
</evidence>
<protein>
    <recommendedName>
        <fullName evidence="12">Glutamyl/glutaminyl-tRNA synthetase class Ib catalytic domain-containing protein</fullName>
    </recommendedName>
</protein>
<feature type="compositionally biased region" description="Basic and acidic residues" evidence="7">
    <location>
        <begin position="34"/>
        <end position="69"/>
    </location>
</feature>
<dbReference type="PANTHER" id="PTHR43097:SF4">
    <property type="entry name" value="GLUTAMINE--TRNA LIGASE"/>
    <property type="match status" value="1"/>
</dbReference>
<feature type="region of interest" description="Disordered" evidence="7">
    <location>
        <begin position="33"/>
        <end position="84"/>
    </location>
</feature>
<evidence type="ECO:0000256" key="3">
    <source>
        <dbReference type="ARBA" id="ARBA00022840"/>
    </source>
</evidence>
<evidence type="ECO:0000259" key="8">
    <source>
        <dbReference type="Pfam" id="PF00749"/>
    </source>
</evidence>
<dbReference type="GO" id="GO:0005829">
    <property type="term" value="C:cytosol"/>
    <property type="evidence" value="ECO:0007669"/>
    <property type="project" value="TreeGrafter"/>
</dbReference>
<evidence type="ECO:0000256" key="4">
    <source>
        <dbReference type="ARBA" id="ARBA00022917"/>
    </source>
</evidence>
<dbReference type="PRINTS" id="PR00987">
    <property type="entry name" value="TRNASYNTHGLU"/>
</dbReference>
<dbReference type="AlphaFoldDB" id="A0A1A9VDD8"/>
<dbReference type="VEuPathDB" id="VectorBase:GAUT033682"/>